<dbReference type="GO" id="GO:0003677">
    <property type="term" value="F:DNA binding"/>
    <property type="evidence" value="ECO:0007669"/>
    <property type="project" value="UniProtKB-UniRule"/>
</dbReference>
<dbReference type="Gene3D" id="3.30.565.10">
    <property type="entry name" value="Histidine kinase-like ATPase, C-terminal domain"/>
    <property type="match status" value="1"/>
</dbReference>
<evidence type="ECO:0000313" key="25">
    <source>
        <dbReference type="WBParaSite" id="sdigi.contig58.g3202.t1"/>
    </source>
</evidence>
<dbReference type="Pfam" id="PF01751">
    <property type="entry name" value="Toprim"/>
    <property type="match status" value="1"/>
</dbReference>
<dbReference type="InterPro" id="IPR002205">
    <property type="entry name" value="Topo_IIA_dom_A"/>
</dbReference>
<dbReference type="FunFam" id="3.40.50.10140:FF:000023">
    <property type="entry name" value="Sterile alpha and TIR motif-containing protein tir-1"/>
    <property type="match status" value="1"/>
</dbReference>
<dbReference type="Gene3D" id="1.10.150.50">
    <property type="entry name" value="Transcription Factor, Ets-1"/>
    <property type="match status" value="2"/>
</dbReference>
<dbReference type="CDD" id="cd16930">
    <property type="entry name" value="HATPase_TopII-like"/>
    <property type="match status" value="1"/>
</dbReference>
<comment type="similarity">
    <text evidence="4">Belongs to the SARM1 family.</text>
</comment>
<dbReference type="SUPFAM" id="SSF47769">
    <property type="entry name" value="SAM/Pointed domain"/>
    <property type="match status" value="2"/>
</dbReference>
<dbReference type="Pfam" id="PF13676">
    <property type="entry name" value="TIR_2"/>
    <property type="match status" value="1"/>
</dbReference>
<dbReference type="InterPro" id="IPR006171">
    <property type="entry name" value="TOPRIM_dom"/>
</dbReference>
<dbReference type="Proteomes" id="UP000887581">
    <property type="component" value="Unplaced"/>
</dbReference>
<evidence type="ECO:0000256" key="8">
    <source>
        <dbReference type="ARBA" id="ARBA00022741"/>
    </source>
</evidence>
<dbReference type="Gene3D" id="3.30.1490.30">
    <property type="match status" value="1"/>
</dbReference>
<evidence type="ECO:0000256" key="9">
    <source>
        <dbReference type="ARBA" id="ARBA00022840"/>
    </source>
</evidence>
<evidence type="ECO:0000259" key="21">
    <source>
        <dbReference type="PROSITE" id="PS50105"/>
    </source>
</evidence>
<feature type="domain" description="Topo IIA-type catalytic" evidence="23">
    <location>
        <begin position="1790"/>
        <end position="2204"/>
    </location>
</feature>
<dbReference type="InterPro" id="IPR001660">
    <property type="entry name" value="SAM"/>
</dbReference>
<organism evidence="24 25">
    <name type="scientific">Setaria digitata</name>
    <dbReference type="NCBI Taxonomy" id="48799"/>
    <lineage>
        <taxon>Eukaryota</taxon>
        <taxon>Metazoa</taxon>
        <taxon>Ecdysozoa</taxon>
        <taxon>Nematoda</taxon>
        <taxon>Chromadorea</taxon>
        <taxon>Rhabditida</taxon>
        <taxon>Spirurina</taxon>
        <taxon>Spiruromorpha</taxon>
        <taxon>Filarioidea</taxon>
        <taxon>Setariidae</taxon>
        <taxon>Setaria</taxon>
    </lineage>
</organism>
<evidence type="ECO:0000256" key="3">
    <source>
        <dbReference type="ARBA" id="ARBA00001946"/>
    </source>
</evidence>
<evidence type="ECO:0000256" key="18">
    <source>
        <dbReference type="SAM" id="MobiDB-lite"/>
    </source>
</evidence>
<dbReference type="Pfam" id="PF00204">
    <property type="entry name" value="DNA_gyraseB"/>
    <property type="match status" value="1"/>
</dbReference>
<dbReference type="GO" id="GO:0005634">
    <property type="term" value="C:nucleus"/>
    <property type="evidence" value="ECO:0007669"/>
    <property type="project" value="TreeGrafter"/>
</dbReference>
<dbReference type="Gene3D" id="3.90.199.10">
    <property type="entry name" value="Topoisomerase II, domain 5"/>
    <property type="match status" value="1"/>
</dbReference>
<comment type="catalytic activity">
    <reaction evidence="1">
        <text>ATP-dependent breakage, passage and rejoining of double-stranded DNA.</text>
        <dbReference type="EC" id="5.6.2.2"/>
    </reaction>
</comment>
<evidence type="ECO:0000256" key="12">
    <source>
        <dbReference type="ARBA" id="ARBA00023027"/>
    </source>
</evidence>
<dbReference type="GO" id="GO:0006265">
    <property type="term" value="P:DNA topological change"/>
    <property type="evidence" value="ECO:0007669"/>
    <property type="project" value="InterPro"/>
</dbReference>
<dbReference type="SMART" id="SM00454">
    <property type="entry name" value="SAM"/>
    <property type="match status" value="2"/>
</dbReference>
<comment type="cofactor">
    <cofactor evidence="3">
        <name>Mg(2+)</name>
        <dbReference type="ChEBI" id="CHEBI:18420"/>
    </cofactor>
</comment>
<dbReference type="InterPro" id="IPR003594">
    <property type="entry name" value="HATPase_dom"/>
</dbReference>
<dbReference type="GO" id="GO:0045087">
    <property type="term" value="P:innate immune response"/>
    <property type="evidence" value="ECO:0007669"/>
    <property type="project" value="UniProtKB-KW"/>
</dbReference>
<keyword evidence="19" id="KW-0732">Signal</keyword>
<dbReference type="PROSITE" id="PS50880">
    <property type="entry name" value="TOPRIM"/>
    <property type="match status" value="1"/>
</dbReference>
<dbReference type="InterPro" id="IPR001154">
    <property type="entry name" value="TopoII_euk"/>
</dbReference>
<dbReference type="InterPro" id="IPR013759">
    <property type="entry name" value="Topo_IIA_B_C"/>
</dbReference>
<keyword evidence="14 17" id="KW-0238">DNA-binding</keyword>
<sequence>MLYTAAPLTVALITFYLILLKEGQRTDDLWFELDDDDFECRLSPSSSSLYESTRLYQSMDSAPTIRPRRPPIALPPPPPRSAPPLSDSSQQHTIDIVSVSTPAGSIPVRNGLGKVMATTATSNNALTRQANTVEDPCCVAHRQDNDVESDHVTVSVTRIPKFCIGKASTAEIRLQQSLSTPCPDSSGDVAGNDDQPSTSRKESEYRRFKSEGSSAGVCSLPAPEMDVTIDDLSPIADPRSSSPSRLSLFQDTVTNGPLTKHSHTEQVMMMHTLKTKLSKYQNFIDKAFEHIAQGSDEQIIEGCTIVAKVMTKAWMFPKISHDLSYALCDYLRDQNYFDSLIMNFIKAQTCEPVRLACGRVLEECLSLNNREYVVNKGYLKKLVATAEKLNKNPEQQRMSLSIMESLFKHSTATTYRLIEYGVLDHILLTCKRATDTPITLRHAALALANLSLYSCSEAKKKIIQKKVPDWLFLLASQPDDITRYYACLAICMLGSTKEMEAAVNKSGTLALVEPFLLAHQAITFAGDHYKHSQGRPKEWLERLLPMLKSKCREARSIAAFHFTMEATIKKDQQKLEVFQLRRSRTKRCLSGPYGDEFAEEIGAIAALKEVASSPDEVAAKFASEALTVIGEEVPYKLTQQVPCWTIADVQYWIGFESYADAFAKHMVDGDLLLLLTEKELEQDLQMSSALLRKRFIRELESLKIAADYGSVDESQLDQFLMSLSPELSVYTYQMLGMGLNRSLLPSLTDEMMKTVCGMHNPIHRLKLRQALQDSKHIDDIEVAILSKQIDVFISYRRSTGNQLASLIKVLLQLRGYKVFIDVDKLYAGKFDSSLLKNIQAAKHFILVLTPNSLDRLFNDHNCEDWIHKELRCAFDHHKNVIPIFDQHFDFPADTDLPADIRHITRYNGVRWVHDYQEACMDKVERFIKGELNRTPSISQQQASVASSTSSGTQQRKTSARWSIAKTTQKCSITRQQHNEIPNNHCMVIFLAMLPFISIHFGERKFLTSANSPWASLVKRKIHWLYRLSSWVNELIYEGFTSLFQRLSDGHMEKKLLLLPPLINDSLTRLPVRFALLVARVGWIISRRYSSGMVPCDHLSSRRNTYILLHVHINGTNDLVDIVSVLSQTLVSVFDASTYKGKKYVDKRPISYESEQQTTDAKIAAVKYQKLTPLNHILYRPDSYIGSAFLSDEQLIYIYDAATNQIRKKEAKIVPGLLKIFDEILVNAADNKRRDPEMTTIALPGILIDLFYLLFRERNTISVWNNGHGIPVEVHPVEGIYVPTMIFGTLFTSSNYDDSELKIVGGRNGFGAKLCNIFSTEFSVETCTKESGLRFFQCWRNNMNDMDDPIITTVDSNTTDYTCVTFKPDLSKFKLSNLDESTVEVMIRRTVDIAGTLPGVDVFLNGTKIEVTHIFFIIEGFEDYVKLFSTNNSENAGNSNVLFYCNVNDRWQFAVTRSDAGYQHISFVNNINTLKGGRHVDYIMNQLIARLKNELHERYGIEKSISSHLTSLNRFVKRPLWDLSKLEDAADAGTKNGYKCTLIVTEGDSAKALAVAGLVVVGRKQFGVFPIRGKLTNVRGMDAKLAIENAEVSALIRILGLKFGEDYTNEEKLKSLRYGRLLIMTDQDPDGSHIKGLIINFLHEYWPSLLKVNYVNYFITPLLKAKRGSDVKSFYSTADYEKWRTEDPDSVKYSIKYYKGLGTSSAMEAREYFTNIERHTVRFIYDGMASDESIDLAFAKDKADDRKVWIAGSNKLLMSAAFDSTRNRKTFSEFINEELVEYSRLDLRRSLPNIMDGLKPSQRKVLFTMFRRFERGEVRVSQLAGAVSQYCGYHHGEESLINTIVRLAQDFVGSNNLNLLLPLGQFGTRLAGGEDAASARPIARAIFPRPDDKVLKYLAEENTFIEPEWYCPIIPMILINGAEGIGTGWATKILPRCPRQIISNTQRLIDGLPLQSMLPHFRNFRGTVEETAPNQYSISGQASFHRSRSGLRSLSFMNRGGLDLSHIISRNYEELHTESNVHFVLYVIEKPLVSDKKQIKTLKRLLKLQSVTSENSMVLFDEKNVLRKYNSTEDIFQEFFEVRRLKYMERQECELKIVKEKLRFAENQARFVNAIINGEIIIEKKNRAEIVAQLLEKGFDSNPVRIKNDSGRNCSLPDFAYLLDMPLCRLSNEEILVLDEKRNELLKQYEAVKSATWKSLWSVDLNVLSVALDKEERRM</sequence>
<dbReference type="Pfam" id="PF00521">
    <property type="entry name" value="DNA_topoisoIV"/>
    <property type="match status" value="2"/>
</dbReference>
<feature type="compositionally biased region" description="Low complexity" evidence="18">
    <location>
        <begin position="937"/>
        <end position="954"/>
    </location>
</feature>
<dbReference type="Pfam" id="PF02518">
    <property type="entry name" value="HATPase_c"/>
    <property type="match status" value="1"/>
</dbReference>
<dbReference type="CDD" id="cd24153">
    <property type="entry name" value="SARM1_N"/>
    <property type="match status" value="1"/>
</dbReference>
<dbReference type="SUPFAM" id="SSF54211">
    <property type="entry name" value="Ribosomal protein S5 domain 2-like"/>
    <property type="match status" value="1"/>
</dbReference>
<dbReference type="PANTHER" id="PTHR10169:SF38">
    <property type="entry name" value="DNA TOPOISOMERASE 2"/>
    <property type="match status" value="1"/>
</dbReference>
<keyword evidence="8" id="KW-0547">Nucleotide-binding</keyword>
<dbReference type="SMART" id="SM00255">
    <property type="entry name" value="TIR"/>
    <property type="match status" value="1"/>
</dbReference>
<keyword evidence="24" id="KW-1185">Reference proteome</keyword>
<evidence type="ECO:0000313" key="24">
    <source>
        <dbReference type="Proteomes" id="UP000887581"/>
    </source>
</evidence>
<dbReference type="PROSITE" id="PS50105">
    <property type="entry name" value="SAM_DOMAIN"/>
    <property type="match status" value="1"/>
</dbReference>
<feature type="domain" description="Toprim" evidence="22">
    <location>
        <begin position="1539"/>
        <end position="1656"/>
    </location>
</feature>
<dbReference type="Gene3D" id="1.10.268.10">
    <property type="entry name" value="Topoisomerase, domain 3"/>
    <property type="match status" value="1"/>
</dbReference>
<dbReference type="InterPro" id="IPR036890">
    <property type="entry name" value="HATPase_C_sf"/>
</dbReference>
<evidence type="ECO:0000256" key="13">
    <source>
        <dbReference type="ARBA" id="ARBA00023029"/>
    </source>
</evidence>
<evidence type="ECO:0000256" key="5">
    <source>
        <dbReference type="ARBA" id="ARBA00011080"/>
    </source>
</evidence>
<protein>
    <submittedName>
        <fullName evidence="25">DNA topoisomerase (ATP-hydrolyzing)</fullName>
    </submittedName>
</protein>
<dbReference type="InterPro" id="IPR016024">
    <property type="entry name" value="ARM-type_fold"/>
</dbReference>
<evidence type="ECO:0000256" key="16">
    <source>
        <dbReference type="ARBA" id="ARBA00047304"/>
    </source>
</evidence>
<dbReference type="SUPFAM" id="SSF56719">
    <property type="entry name" value="Type II DNA topoisomerase"/>
    <property type="match status" value="1"/>
</dbReference>
<dbReference type="FunFam" id="3.40.50.670:FF:000001">
    <property type="entry name" value="DNA topoisomerase 2"/>
    <property type="match status" value="1"/>
</dbReference>
<dbReference type="InterPro" id="IPR014721">
    <property type="entry name" value="Ribsml_uS5_D2-typ_fold_subgr"/>
</dbReference>
<keyword evidence="15" id="KW-0413">Isomerase</keyword>
<dbReference type="PRINTS" id="PR00418">
    <property type="entry name" value="TPI2FAMILY"/>
</dbReference>
<dbReference type="FunFam" id="3.90.199.10:FF:000002">
    <property type="entry name" value="DNA topoisomerase 2"/>
    <property type="match status" value="1"/>
</dbReference>
<dbReference type="PANTHER" id="PTHR10169">
    <property type="entry name" value="DNA TOPOISOMERASE/GYRASE"/>
    <property type="match status" value="1"/>
</dbReference>
<feature type="compositionally biased region" description="Basic and acidic residues" evidence="18">
    <location>
        <begin position="199"/>
        <end position="210"/>
    </location>
</feature>
<feature type="region of interest" description="Disordered" evidence="18">
    <location>
        <begin position="937"/>
        <end position="961"/>
    </location>
</feature>
<dbReference type="InterPro" id="IPR000157">
    <property type="entry name" value="TIR_dom"/>
</dbReference>
<dbReference type="Gene3D" id="3.30.230.10">
    <property type="match status" value="1"/>
</dbReference>
<dbReference type="GO" id="GO:0000712">
    <property type="term" value="P:resolution of meiotic recombination intermediates"/>
    <property type="evidence" value="ECO:0007669"/>
    <property type="project" value="TreeGrafter"/>
</dbReference>
<evidence type="ECO:0000256" key="6">
    <source>
        <dbReference type="ARBA" id="ARBA00022588"/>
    </source>
</evidence>
<keyword evidence="7" id="KW-0479">Metal-binding</keyword>
<feature type="domain" description="TIR" evidence="20">
    <location>
        <begin position="787"/>
        <end position="931"/>
    </location>
</feature>
<evidence type="ECO:0000256" key="14">
    <source>
        <dbReference type="ARBA" id="ARBA00023125"/>
    </source>
</evidence>
<keyword evidence="13" id="KW-0799">Topoisomerase</keyword>
<dbReference type="SMART" id="SM00434">
    <property type="entry name" value="TOP4c"/>
    <property type="match status" value="1"/>
</dbReference>
<feature type="compositionally biased region" description="Pro residues" evidence="18">
    <location>
        <begin position="70"/>
        <end position="82"/>
    </location>
</feature>
<dbReference type="PRINTS" id="PR01158">
    <property type="entry name" value="TOPISMRASEII"/>
</dbReference>
<keyword evidence="6" id="KW-0399">Innate immunity</keyword>
<evidence type="ECO:0000259" key="23">
    <source>
        <dbReference type="PROSITE" id="PS52040"/>
    </source>
</evidence>
<dbReference type="PROSITE" id="PS52040">
    <property type="entry name" value="TOPO_IIA"/>
    <property type="match status" value="1"/>
</dbReference>
<keyword evidence="9" id="KW-0067">ATP-binding</keyword>
<keyword evidence="11" id="KW-0391">Immunity</keyword>
<dbReference type="InterPro" id="IPR011989">
    <property type="entry name" value="ARM-like"/>
</dbReference>
<evidence type="ECO:0000256" key="7">
    <source>
        <dbReference type="ARBA" id="ARBA00022723"/>
    </source>
</evidence>
<dbReference type="InterPro" id="IPR001241">
    <property type="entry name" value="Topo_IIA"/>
</dbReference>
<dbReference type="Gene3D" id="3.40.50.670">
    <property type="match status" value="1"/>
</dbReference>
<evidence type="ECO:0000256" key="15">
    <source>
        <dbReference type="ARBA" id="ARBA00023235"/>
    </source>
</evidence>
<dbReference type="SUPFAM" id="SSF55874">
    <property type="entry name" value="ATPase domain of HSP90 chaperone/DNA topoisomerase II/histidine kinase"/>
    <property type="match status" value="1"/>
</dbReference>
<feature type="domain" description="SAM" evidence="21">
    <location>
        <begin position="644"/>
        <end position="705"/>
    </location>
</feature>
<dbReference type="InterPro" id="IPR013760">
    <property type="entry name" value="Topo_IIA-like_dom_sf"/>
</dbReference>
<evidence type="ECO:0000256" key="1">
    <source>
        <dbReference type="ARBA" id="ARBA00000185"/>
    </source>
</evidence>
<dbReference type="SUPFAM" id="SSF52200">
    <property type="entry name" value="Toll/Interleukin receptor TIR domain"/>
    <property type="match status" value="1"/>
</dbReference>
<dbReference type="GO" id="GO:0007165">
    <property type="term" value="P:signal transduction"/>
    <property type="evidence" value="ECO:0007669"/>
    <property type="project" value="InterPro"/>
</dbReference>
<keyword evidence="12" id="KW-0520">NAD</keyword>
<dbReference type="FunFam" id="1.10.150.50:FF:000101">
    <property type="entry name" value="Sterile alpha and TIR motif-containing protein tir-1"/>
    <property type="match status" value="1"/>
</dbReference>
<dbReference type="GO" id="GO:0005524">
    <property type="term" value="F:ATP binding"/>
    <property type="evidence" value="ECO:0007669"/>
    <property type="project" value="UniProtKB-KW"/>
</dbReference>
<dbReference type="Pfam" id="PF07647">
    <property type="entry name" value="SAM_2"/>
    <property type="match status" value="1"/>
</dbReference>
<reference evidence="25" key="1">
    <citation type="submission" date="2022-11" db="UniProtKB">
        <authorList>
            <consortium name="WormBaseParasite"/>
        </authorList>
    </citation>
    <scope>IDENTIFICATION</scope>
</reference>
<evidence type="ECO:0000256" key="19">
    <source>
        <dbReference type="SAM" id="SignalP"/>
    </source>
</evidence>
<evidence type="ECO:0000256" key="4">
    <source>
        <dbReference type="ARBA" id="ARBA00008291"/>
    </source>
</evidence>
<dbReference type="Gene3D" id="1.25.10.10">
    <property type="entry name" value="Leucine-rich Repeat Variant"/>
    <property type="match status" value="1"/>
</dbReference>
<dbReference type="Gene3D" id="3.30.1360.40">
    <property type="match status" value="1"/>
</dbReference>
<dbReference type="InterPro" id="IPR020568">
    <property type="entry name" value="Ribosomal_Su5_D2-typ_SF"/>
</dbReference>
<comment type="similarity">
    <text evidence="5">Belongs to the type II topoisomerase family.</text>
</comment>
<evidence type="ECO:0000259" key="20">
    <source>
        <dbReference type="PROSITE" id="PS50104"/>
    </source>
</evidence>
<dbReference type="SUPFAM" id="SSF48371">
    <property type="entry name" value="ARM repeat"/>
    <property type="match status" value="1"/>
</dbReference>
<dbReference type="GO" id="GO:0061809">
    <property type="term" value="F:NAD+ nucleosidase activity, cyclic ADP-ribose generating"/>
    <property type="evidence" value="ECO:0007669"/>
    <property type="project" value="UniProtKB-EC"/>
</dbReference>
<dbReference type="WBParaSite" id="sdigi.contig58.g3202.t1">
    <property type="protein sequence ID" value="sdigi.contig58.g3202.t1"/>
    <property type="gene ID" value="sdigi.contig58.g3202"/>
</dbReference>
<dbReference type="InterPro" id="IPR013506">
    <property type="entry name" value="Topo_IIA_bsu_dom2"/>
</dbReference>
<evidence type="ECO:0000256" key="2">
    <source>
        <dbReference type="ARBA" id="ARBA00001913"/>
    </source>
</evidence>
<dbReference type="InterPro" id="IPR050634">
    <property type="entry name" value="DNA_Topoisomerase_II"/>
</dbReference>
<dbReference type="PROSITE" id="PS50104">
    <property type="entry name" value="TIR"/>
    <property type="match status" value="1"/>
</dbReference>
<comment type="catalytic activity">
    <reaction evidence="16">
        <text>NAD(+) + H2O = ADP-D-ribose + nicotinamide + H(+)</text>
        <dbReference type="Rhea" id="RHEA:16301"/>
        <dbReference type="ChEBI" id="CHEBI:15377"/>
        <dbReference type="ChEBI" id="CHEBI:15378"/>
        <dbReference type="ChEBI" id="CHEBI:17154"/>
        <dbReference type="ChEBI" id="CHEBI:57540"/>
        <dbReference type="ChEBI" id="CHEBI:57967"/>
        <dbReference type="EC" id="3.2.2.6"/>
    </reaction>
    <physiologicalReaction direction="left-to-right" evidence="16">
        <dbReference type="Rhea" id="RHEA:16302"/>
    </physiologicalReaction>
</comment>
<dbReference type="InterPro" id="IPR031660">
    <property type="entry name" value="TOPRIM_C"/>
</dbReference>
<dbReference type="InterPro" id="IPR018522">
    <property type="entry name" value="TopoIIA_CS"/>
</dbReference>
<dbReference type="InterPro" id="IPR035897">
    <property type="entry name" value="Toll_tir_struct_dom_sf"/>
</dbReference>
<dbReference type="PROSITE" id="PS00177">
    <property type="entry name" value="TOPOISOMERASE_II"/>
    <property type="match status" value="1"/>
</dbReference>
<feature type="region of interest" description="Disordered" evidence="18">
    <location>
        <begin position="60"/>
        <end position="91"/>
    </location>
</feature>
<dbReference type="GO" id="GO:0003918">
    <property type="term" value="F:DNA topoisomerase type II (double strand cut, ATP-hydrolyzing) activity"/>
    <property type="evidence" value="ECO:0007669"/>
    <property type="project" value="UniProtKB-EC"/>
</dbReference>
<comment type="caution">
    <text evidence="17">Lacks conserved residue(s) required for the propagation of feature annotation.</text>
</comment>
<dbReference type="Pfam" id="PF00536">
    <property type="entry name" value="SAM_1"/>
    <property type="match status" value="1"/>
</dbReference>
<keyword evidence="10" id="KW-0460">Magnesium</keyword>
<evidence type="ECO:0000256" key="11">
    <source>
        <dbReference type="ARBA" id="ARBA00022859"/>
    </source>
</evidence>
<dbReference type="GO" id="GO:0046872">
    <property type="term" value="F:metal ion binding"/>
    <property type="evidence" value="ECO:0007669"/>
    <property type="project" value="UniProtKB-KW"/>
</dbReference>
<name>A0A915Q4W0_9BILA</name>
<dbReference type="InterPro" id="IPR013757">
    <property type="entry name" value="Topo_IIA_A_a_sf"/>
</dbReference>
<comment type="cofactor">
    <cofactor evidence="2">
        <name>Ca(2+)</name>
        <dbReference type="ChEBI" id="CHEBI:29108"/>
    </cofactor>
</comment>
<feature type="signal peptide" evidence="19">
    <location>
        <begin position="1"/>
        <end position="23"/>
    </location>
</feature>
<dbReference type="Gene3D" id="3.40.50.10140">
    <property type="entry name" value="Toll/interleukin-1 receptor homology (TIR) domain"/>
    <property type="match status" value="1"/>
</dbReference>
<dbReference type="GO" id="GO:0000819">
    <property type="term" value="P:sister chromatid segregation"/>
    <property type="evidence" value="ECO:0007669"/>
    <property type="project" value="TreeGrafter"/>
</dbReference>
<dbReference type="SMART" id="SM00433">
    <property type="entry name" value="TOP2c"/>
    <property type="match status" value="1"/>
</dbReference>
<dbReference type="Pfam" id="PF16898">
    <property type="entry name" value="TOPRIM_C"/>
    <property type="match status" value="1"/>
</dbReference>
<feature type="region of interest" description="Disordered" evidence="18">
    <location>
        <begin position="178"/>
        <end position="215"/>
    </location>
</feature>
<accession>A0A915Q4W0</accession>
<feature type="chain" id="PRO_5036995774" evidence="19">
    <location>
        <begin position="24"/>
        <end position="2218"/>
    </location>
</feature>
<evidence type="ECO:0000256" key="17">
    <source>
        <dbReference type="PROSITE-ProRule" id="PRU01384"/>
    </source>
</evidence>
<proteinExistence type="inferred from homology"/>
<evidence type="ECO:0000259" key="22">
    <source>
        <dbReference type="PROSITE" id="PS50880"/>
    </source>
</evidence>
<evidence type="ECO:0000256" key="10">
    <source>
        <dbReference type="ARBA" id="ARBA00022842"/>
    </source>
</evidence>
<dbReference type="InterPro" id="IPR013761">
    <property type="entry name" value="SAM/pointed_sf"/>
</dbReference>
<dbReference type="InterPro" id="IPR013758">
    <property type="entry name" value="Topo_IIA_A/C_ab"/>
</dbReference>